<evidence type="ECO:0000256" key="7">
    <source>
        <dbReference type="SAM" id="Phobius"/>
    </source>
</evidence>
<dbReference type="AlphaFoldDB" id="A0A062ULF1"/>
<feature type="transmembrane region" description="Helical" evidence="7">
    <location>
        <begin position="20"/>
        <end position="40"/>
    </location>
</feature>
<dbReference type="RefSeq" id="WP_051614966.1">
    <property type="nucleotide sequence ID" value="NZ_AWFG01000015.1"/>
</dbReference>
<keyword evidence="7" id="KW-1133">Transmembrane helix</keyword>
<dbReference type="Gene3D" id="2.70.70.10">
    <property type="entry name" value="Glucose Permease (Domain IIA)"/>
    <property type="match status" value="1"/>
</dbReference>
<protein>
    <recommendedName>
        <fullName evidence="8">M23ase beta-sheet core domain-containing protein</fullName>
    </recommendedName>
</protein>
<dbReference type="EMBL" id="AWFG01000015">
    <property type="protein sequence ID" value="KCZ59510.1"/>
    <property type="molecule type" value="Genomic_DNA"/>
</dbReference>
<dbReference type="GO" id="GO:0006508">
    <property type="term" value="P:proteolysis"/>
    <property type="evidence" value="ECO:0007669"/>
    <property type="project" value="UniProtKB-KW"/>
</dbReference>
<keyword evidence="3" id="KW-0479">Metal-binding</keyword>
<organism evidence="9 10">
    <name type="scientific">Hyphomonas chukchiensis</name>
    <dbReference type="NCBI Taxonomy" id="1280947"/>
    <lineage>
        <taxon>Bacteria</taxon>
        <taxon>Pseudomonadati</taxon>
        <taxon>Pseudomonadota</taxon>
        <taxon>Alphaproteobacteria</taxon>
        <taxon>Hyphomonadales</taxon>
        <taxon>Hyphomonadaceae</taxon>
        <taxon>Hyphomonas</taxon>
    </lineage>
</organism>
<dbReference type="CDD" id="cd12797">
    <property type="entry name" value="M23_peptidase"/>
    <property type="match status" value="1"/>
</dbReference>
<evidence type="ECO:0000256" key="2">
    <source>
        <dbReference type="ARBA" id="ARBA00022670"/>
    </source>
</evidence>
<dbReference type="InterPro" id="IPR050570">
    <property type="entry name" value="Cell_wall_metabolism_enzyme"/>
</dbReference>
<sequence length="456" mass="48649">MKQQIQRPARVDRSLRPHHVAERAVAGLVVLGMLVLFVFVRPQQPASLTSADAAQAMLDFRDNMPAASTAERIGQVTSGAAAADVLEVLGASATDAAAAVAALRQTGLVDRKRMRPGTALTAYFDESMMDSETSRLIAVSIKPNAKNTLLATRQADDSFFVSVLTARLVTSRRRAAGVIETDLQTALVAAGGTPAHATSFAALFPDDVGLAEGGHPGDRFDTVFEVAEDERGNFIENGDLVFAAFNGETSHGSWYRYTPGDTGRTEFFDANGVAAQPFLTRYPIGRAPINSGFGQRYHPLTGQLHLHTGIDFRAPAGTPIKVAGDGTIAFMGFSEGYGRHVRIKHKRGFETLYAHMSGFAGIKEGDAVKAGDVLGYVGDSGSATGEHLHYEIRRDGRWVNPMTLELPSGRNLASDPAELAAFMKQKSEIDALRGATQATELATAATLLPVIQPNSP</sequence>
<dbReference type="GO" id="GO:0046872">
    <property type="term" value="F:metal ion binding"/>
    <property type="evidence" value="ECO:0007669"/>
    <property type="project" value="UniProtKB-KW"/>
</dbReference>
<keyword evidence="2" id="KW-0645">Protease</keyword>
<dbReference type="Pfam" id="PF01551">
    <property type="entry name" value="Peptidase_M23"/>
    <property type="match status" value="1"/>
</dbReference>
<evidence type="ECO:0000256" key="5">
    <source>
        <dbReference type="ARBA" id="ARBA00022833"/>
    </source>
</evidence>
<dbReference type="PATRIC" id="fig|1280947.3.peg.1257"/>
<dbReference type="STRING" id="1280947.HY30_14675"/>
<dbReference type="GO" id="GO:0004222">
    <property type="term" value="F:metalloendopeptidase activity"/>
    <property type="evidence" value="ECO:0007669"/>
    <property type="project" value="TreeGrafter"/>
</dbReference>
<keyword evidence="4" id="KW-0378">Hydrolase</keyword>
<evidence type="ECO:0000256" key="3">
    <source>
        <dbReference type="ARBA" id="ARBA00022723"/>
    </source>
</evidence>
<evidence type="ECO:0000256" key="6">
    <source>
        <dbReference type="ARBA" id="ARBA00023049"/>
    </source>
</evidence>
<accession>A0A062ULF1</accession>
<dbReference type="InterPro" id="IPR016047">
    <property type="entry name" value="M23ase_b-sheet_dom"/>
</dbReference>
<dbReference type="OrthoDB" id="9805070at2"/>
<keyword evidence="7" id="KW-0472">Membrane</keyword>
<dbReference type="SUPFAM" id="SSF51261">
    <property type="entry name" value="Duplicated hybrid motif"/>
    <property type="match status" value="1"/>
</dbReference>
<proteinExistence type="predicted"/>
<keyword evidence="6" id="KW-0482">Metalloprotease</keyword>
<name>A0A062ULF1_9PROT</name>
<keyword evidence="10" id="KW-1185">Reference proteome</keyword>
<keyword evidence="5" id="KW-0862">Zinc</keyword>
<evidence type="ECO:0000259" key="8">
    <source>
        <dbReference type="Pfam" id="PF01551"/>
    </source>
</evidence>
<evidence type="ECO:0000256" key="4">
    <source>
        <dbReference type="ARBA" id="ARBA00022801"/>
    </source>
</evidence>
<reference evidence="9 10" key="1">
    <citation type="journal article" date="2014" name="Antonie Van Leeuwenhoek">
        <title>Hyphomonas beringensis sp. nov. and Hyphomonas chukchiensis sp. nov., isolated from surface seawater of the Bering Sea and Chukchi Sea.</title>
        <authorList>
            <person name="Li C."/>
            <person name="Lai Q."/>
            <person name="Li G."/>
            <person name="Dong C."/>
            <person name="Wang J."/>
            <person name="Liao Y."/>
            <person name="Shao Z."/>
        </authorList>
    </citation>
    <scope>NUCLEOTIDE SEQUENCE [LARGE SCALE GENOMIC DNA]</scope>
    <source>
        <strain evidence="9 10">BH-BN04-4</strain>
    </source>
</reference>
<evidence type="ECO:0000313" key="10">
    <source>
        <dbReference type="Proteomes" id="UP000027190"/>
    </source>
</evidence>
<comment type="caution">
    <text evidence="9">The sequence shown here is derived from an EMBL/GenBank/DDBJ whole genome shotgun (WGS) entry which is preliminary data.</text>
</comment>
<dbReference type="PANTHER" id="PTHR21666:SF288">
    <property type="entry name" value="CELL DIVISION PROTEIN YTFB"/>
    <property type="match status" value="1"/>
</dbReference>
<dbReference type="InterPro" id="IPR011055">
    <property type="entry name" value="Dup_hybrid_motif"/>
</dbReference>
<feature type="domain" description="M23ase beta-sheet core" evidence="8">
    <location>
        <begin position="306"/>
        <end position="401"/>
    </location>
</feature>
<dbReference type="PANTHER" id="PTHR21666">
    <property type="entry name" value="PEPTIDASE-RELATED"/>
    <property type="match status" value="1"/>
</dbReference>
<evidence type="ECO:0000256" key="1">
    <source>
        <dbReference type="ARBA" id="ARBA00001947"/>
    </source>
</evidence>
<dbReference type="eggNOG" id="COG0739">
    <property type="taxonomic scope" value="Bacteria"/>
</dbReference>
<evidence type="ECO:0000313" key="9">
    <source>
        <dbReference type="EMBL" id="KCZ59510.1"/>
    </source>
</evidence>
<dbReference type="Proteomes" id="UP000027190">
    <property type="component" value="Unassembled WGS sequence"/>
</dbReference>
<comment type="cofactor">
    <cofactor evidence="1">
        <name>Zn(2+)</name>
        <dbReference type="ChEBI" id="CHEBI:29105"/>
    </cofactor>
</comment>
<gene>
    <name evidence="9" type="ORF">HY30_14675</name>
</gene>
<dbReference type="Gene3D" id="3.10.450.350">
    <property type="match status" value="1"/>
</dbReference>
<keyword evidence="7" id="KW-0812">Transmembrane</keyword>